<evidence type="ECO:0000256" key="1">
    <source>
        <dbReference type="SAM" id="MobiDB-lite"/>
    </source>
</evidence>
<sequence length="138" mass="14798">FALKRPALLRTLSDWWKRLEEGVPASKKTKKGAGSSQWMNLVASGGVAPRPDELEHVWQEARELLGREDLDGKAIGETAVDLCGDDAEPVKDGRGGGDAPVDLCDDDDDDDEEEDVVEVVPASKKARKGGGADVICID</sequence>
<keyword evidence="3" id="KW-1185">Reference proteome</keyword>
<gene>
    <name evidence="2" type="ORF">TeGR_g9526</name>
</gene>
<organism evidence="2 3">
    <name type="scientific">Tetraparma gracilis</name>
    <dbReference type="NCBI Taxonomy" id="2962635"/>
    <lineage>
        <taxon>Eukaryota</taxon>
        <taxon>Sar</taxon>
        <taxon>Stramenopiles</taxon>
        <taxon>Ochrophyta</taxon>
        <taxon>Bolidophyceae</taxon>
        <taxon>Parmales</taxon>
        <taxon>Triparmaceae</taxon>
        <taxon>Tetraparma</taxon>
    </lineage>
</organism>
<reference evidence="2 3" key="1">
    <citation type="journal article" date="2023" name="Commun. Biol.">
        <title>Genome analysis of Parmales, the sister group of diatoms, reveals the evolutionary specialization of diatoms from phago-mixotrophs to photoautotrophs.</title>
        <authorList>
            <person name="Ban H."/>
            <person name="Sato S."/>
            <person name="Yoshikawa S."/>
            <person name="Yamada K."/>
            <person name="Nakamura Y."/>
            <person name="Ichinomiya M."/>
            <person name="Sato N."/>
            <person name="Blanc-Mathieu R."/>
            <person name="Endo H."/>
            <person name="Kuwata A."/>
            <person name="Ogata H."/>
        </authorList>
    </citation>
    <scope>NUCLEOTIDE SEQUENCE [LARGE SCALE GENOMIC DNA]</scope>
</reference>
<evidence type="ECO:0000313" key="2">
    <source>
        <dbReference type="EMBL" id="GMI37201.1"/>
    </source>
</evidence>
<proteinExistence type="predicted"/>
<accession>A0ABQ6N1I1</accession>
<comment type="caution">
    <text evidence="2">The sequence shown here is derived from an EMBL/GenBank/DDBJ whole genome shotgun (WGS) entry which is preliminary data.</text>
</comment>
<protein>
    <submittedName>
        <fullName evidence="2">Uncharacterized protein</fullName>
    </submittedName>
</protein>
<evidence type="ECO:0000313" key="3">
    <source>
        <dbReference type="Proteomes" id="UP001165060"/>
    </source>
</evidence>
<dbReference type="Proteomes" id="UP001165060">
    <property type="component" value="Unassembled WGS sequence"/>
</dbReference>
<name>A0ABQ6N1I1_9STRA</name>
<dbReference type="EMBL" id="BRYB01004808">
    <property type="protein sequence ID" value="GMI37201.1"/>
    <property type="molecule type" value="Genomic_DNA"/>
</dbReference>
<feature type="region of interest" description="Disordered" evidence="1">
    <location>
        <begin position="84"/>
        <end position="113"/>
    </location>
</feature>
<feature type="non-terminal residue" evidence="2">
    <location>
        <position position="1"/>
    </location>
</feature>
<feature type="compositionally biased region" description="Acidic residues" evidence="1">
    <location>
        <begin position="103"/>
        <end position="113"/>
    </location>
</feature>